<dbReference type="PANTHER" id="PTHR33973:SF4">
    <property type="entry name" value="OS07G0153300 PROTEIN"/>
    <property type="match status" value="1"/>
</dbReference>
<dbReference type="STRING" id="489703.SAMN04488038_105277"/>
<evidence type="ECO:0008006" key="3">
    <source>
        <dbReference type="Google" id="ProtNLM"/>
    </source>
</evidence>
<organism evidence="1 2">
    <name type="scientific">Solimonas aquatica</name>
    <dbReference type="NCBI Taxonomy" id="489703"/>
    <lineage>
        <taxon>Bacteria</taxon>
        <taxon>Pseudomonadati</taxon>
        <taxon>Pseudomonadota</taxon>
        <taxon>Gammaproteobacteria</taxon>
        <taxon>Nevskiales</taxon>
        <taxon>Nevskiaceae</taxon>
        <taxon>Solimonas</taxon>
    </lineage>
</organism>
<accession>A0A1H9F7I1</accession>
<reference evidence="1 2" key="1">
    <citation type="submission" date="2016-10" db="EMBL/GenBank/DDBJ databases">
        <authorList>
            <person name="de Groot N.N."/>
        </authorList>
    </citation>
    <scope>NUCLEOTIDE SEQUENCE [LARGE SCALE GENOMIC DNA]</scope>
    <source>
        <strain evidence="1 2">DSM 25927</strain>
    </source>
</reference>
<dbReference type="Proteomes" id="UP000199233">
    <property type="component" value="Unassembled WGS sequence"/>
</dbReference>
<gene>
    <name evidence="1" type="ORF">SAMN04488038_105277</name>
</gene>
<proteinExistence type="predicted"/>
<dbReference type="RefSeq" id="WP_281242411.1">
    <property type="nucleotide sequence ID" value="NZ_FOFS01000005.1"/>
</dbReference>
<dbReference type="PANTHER" id="PTHR33973">
    <property type="entry name" value="OS07G0153300 PROTEIN"/>
    <property type="match status" value="1"/>
</dbReference>
<protein>
    <recommendedName>
        <fullName evidence="3">DUF1365 domain-containing protein</fullName>
    </recommendedName>
</protein>
<dbReference type="Pfam" id="PF07103">
    <property type="entry name" value="DUF1365"/>
    <property type="match status" value="1"/>
</dbReference>
<dbReference type="EMBL" id="FOFS01000005">
    <property type="protein sequence ID" value="SEQ33829.1"/>
    <property type="molecule type" value="Genomic_DNA"/>
</dbReference>
<evidence type="ECO:0000313" key="1">
    <source>
        <dbReference type="EMBL" id="SEQ33829.1"/>
    </source>
</evidence>
<keyword evidence="2" id="KW-1185">Reference proteome</keyword>
<name>A0A1H9F7I1_9GAMM</name>
<dbReference type="InterPro" id="IPR010775">
    <property type="entry name" value="DUF1365"/>
</dbReference>
<dbReference type="AlphaFoldDB" id="A0A1H9F7I1"/>
<evidence type="ECO:0000313" key="2">
    <source>
        <dbReference type="Proteomes" id="UP000199233"/>
    </source>
</evidence>
<sequence length="256" mass="29001">MNHDAAADGCLYAARVMHRRHVPPYYRFVYRVFYLLVDIDRLAALNQRLRFFSHNRFNLLSLHDADHGDGGGLRPWAEQTLRDYGLVFPLGRVRLLCFPRVLGMAFNPISLWYCEHAQGGLRAVIAEVRNTFGERHSYVLASGGAALPYGTMPEKDKCFHVSPFFDLRGRYRFVLAAPAAQLRVAIHETRDDAPLMDATLAGERLTLRDGEILRQVLAMPLLMLKVLGAIHWQALKLWLRGARFHRKPAPPAASAS</sequence>